<protein>
    <submittedName>
        <fullName evidence="3">Uncharacterized protein</fullName>
    </submittedName>
</protein>
<dbReference type="OrthoDB" id="2253354at2759"/>
<evidence type="ECO:0000256" key="1">
    <source>
        <dbReference type="SAM" id="MobiDB-lite"/>
    </source>
</evidence>
<accession>A0A371C5S2</accession>
<gene>
    <name evidence="3" type="ORF">B0I71DRAFT_153212</name>
</gene>
<dbReference type="EMBL" id="KZ858997">
    <property type="protein sequence ID" value="RDW25648.1"/>
    <property type="molecule type" value="Genomic_DNA"/>
</dbReference>
<dbReference type="InterPro" id="IPR035213">
    <property type="entry name" value="DUF5321"/>
</dbReference>
<evidence type="ECO:0000313" key="4">
    <source>
        <dbReference type="Proteomes" id="UP000256601"/>
    </source>
</evidence>
<name>A0A371C5S2_YARLL</name>
<sequence>MFGILRRSTKTVASPSLARGYRRKTSNNPFAGFTRYIDTSYVPMLFFIGFMFSATINVSMAKHEYDELDRKMTTQIEGLKGLIKRVEAGEKVDVAKERELWSSSAPSKDVQEIFEQIRDSTVEPEAEKTASKAAPVQDSNSKPLSKFI</sequence>
<feature type="transmembrane region" description="Helical" evidence="2">
    <location>
        <begin position="41"/>
        <end position="61"/>
    </location>
</feature>
<dbReference type="Pfam" id="PF17254">
    <property type="entry name" value="DUF5321"/>
    <property type="match status" value="1"/>
</dbReference>
<evidence type="ECO:0000256" key="2">
    <source>
        <dbReference type="SAM" id="Phobius"/>
    </source>
</evidence>
<proteinExistence type="predicted"/>
<dbReference type="Proteomes" id="UP000256601">
    <property type="component" value="Unassembled WGS sequence"/>
</dbReference>
<dbReference type="AlphaFoldDB" id="A0A371C5S2"/>
<feature type="compositionally biased region" description="Basic and acidic residues" evidence="1">
    <location>
        <begin position="120"/>
        <end position="130"/>
    </location>
</feature>
<keyword evidence="2" id="KW-1133">Transmembrane helix</keyword>
<organism evidence="3 4">
    <name type="scientific">Yarrowia lipolytica</name>
    <name type="common">Candida lipolytica</name>
    <dbReference type="NCBI Taxonomy" id="4952"/>
    <lineage>
        <taxon>Eukaryota</taxon>
        <taxon>Fungi</taxon>
        <taxon>Dikarya</taxon>
        <taxon>Ascomycota</taxon>
        <taxon>Saccharomycotina</taxon>
        <taxon>Dipodascomycetes</taxon>
        <taxon>Dipodascales</taxon>
        <taxon>Dipodascales incertae sedis</taxon>
        <taxon>Yarrowia</taxon>
    </lineage>
</organism>
<feature type="region of interest" description="Disordered" evidence="1">
    <location>
        <begin position="120"/>
        <end position="148"/>
    </location>
</feature>
<reference evidence="3 4" key="1">
    <citation type="submission" date="2018-07" db="EMBL/GenBank/DDBJ databases">
        <title>Draft Genome Assemblies for Five Robust Yarrowia lipolytica Strains Exhibiting High Lipid Production and Pentose Sugar Utilization and Sugar Alcohol Secretion from Undetoxified Lignocellulosic Biomass Hydrolysates.</title>
        <authorList>
            <consortium name="DOE Joint Genome Institute"/>
            <person name="Walker C."/>
            <person name="Ryu S."/>
            <person name="Na H."/>
            <person name="Zane M."/>
            <person name="LaButti K."/>
            <person name="Lipzen A."/>
            <person name="Haridas S."/>
            <person name="Barry K."/>
            <person name="Grigoriev I.V."/>
            <person name="Quarterman J."/>
            <person name="Slininger P."/>
            <person name="Dien B."/>
            <person name="Trinh C.T."/>
        </authorList>
    </citation>
    <scope>NUCLEOTIDE SEQUENCE [LARGE SCALE GENOMIC DNA]</scope>
    <source>
        <strain evidence="3 4">YB392</strain>
    </source>
</reference>
<evidence type="ECO:0000313" key="3">
    <source>
        <dbReference type="EMBL" id="RDW25648.1"/>
    </source>
</evidence>
<feature type="compositionally biased region" description="Polar residues" evidence="1">
    <location>
        <begin position="137"/>
        <end position="148"/>
    </location>
</feature>
<keyword evidence="2" id="KW-0472">Membrane</keyword>
<keyword evidence="2" id="KW-0812">Transmembrane</keyword>
<dbReference type="VEuPathDB" id="FungiDB:YALI0_D14432g"/>